<evidence type="ECO:0000313" key="2">
    <source>
        <dbReference type="EMBL" id="MCP1245982.1"/>
    </source>
</evidence>
<dbReference type="RefSeq" id="WP_253550208.1">
    <property type="nucleotide sequence ID" value="NZ_JAMYZR010000009.1"/>
</dbReference>
<dbReference type="InterPro" id="IPR006429">
    <property type="entry name" value="Phage_lambda_portal"/>
</dbReference>
<sequence>MAKKQKKSKQAKAFAQSTGQRASALNGGWQGVPFDAADIYGQHTQSWMPPLWSADTERGPFRNRVVSRARDLVRNDGWAAGTVTRVQDNAVGISLRPISKPDYRALAHMSGNSAFDATWAREFGQAVDALWRSWADDPLHFNDGERMLTFGQQMHLAFRHLIVDGDALGVLPWLEDRVCRGGARYATALQLVDPDRLSNPQMQMDLQNIRNGVEIDALGVPVAYHIRQAHEADWYSAAKSVQWDRIERETSWGRPRVVHMFEHHRASQHTGATGILTPVMQRLKMLIKYDGSELDAAIINAIFAGYIESPYDQDMVAEALEGGDDSLGSLGAYQDGRIAFHQNRNINLNGSRLPILYPGEKINTVSASRPAGNFKDFESAVLRNIASGAGLSPQQVSNDWSDVNYSSARGAMLEAWKTLKRRRDDFATGFAAPIRLAWLEECMEVDNLPMPTNAPEFIDARQAYARANWLGPGRGWIDPVAEKQGAILGMDAGLSTLEEECAENEGGDWIEKVDQRAEEVQAFKDRGLPIPDWGGYLPPEQAPRKQDKS</sequence>
<feature type="region of interest" description="Disordered" evidence="1">
    <location>
        <begin position="1"/>
        <end position="26"/>
    </location>
</feature>
<reference evidence="2 3" key="1">
    <citation type="submission" date="2022-06" db="EMBL/GenBank/DDBJ databases">
        <title>Acetobacer genomes from food samples.</title>
        <authorList>
            <person name="Sombolestani A."/>
        </authorList>
    </citation>
    <scope>NUCLEOTIDE SEQUENCE [LARGE SCALE GENOMIC DNA]</scope>
    <source>
        <strain evidence="2 3">R-83281</strain>
    </source>
</reference>
<keyword evidence="3" id="KW-1185">Reference proteome</keyword>
<comment type="caution">
    <text evidence="2">The sequence shown here is derived from an EMBL/GenBank/DDBJ whole genome shotgun (WGS) entry which is preliminary data.</text>
</comment>
<evidence type="ECO:0000313" key="3">
    <source>
        <dbReference type="Proteomes" id="UP001523543"/>
    </source>
</evidence>
<dbReference type="NCBIfam" id="TIGR01539">
    <property type="entry name" value="portal_lambda"/>
    <property type="match status" value="1"/>
</dbReference>
<organism evidence="2 3">
    <name type="scientific">Acetobacter cerevisiae</name>
    <dbReference type="NCBI Taxonomy" id="178900"/>
    <lineage>
        <taxon>Bacteria</taxon>
        <taxon>Pseudomonadati</taxon>
        <taxon>Pseudomonadota</taxon>
        <taxon>Alphaproteobacteria</taxon>
        <taxon>Acetobacterales</taxon>
        <taxon>Acetobacteraceae</taxon>
        <taxon>Acetobacter</taxon>
    </lineage>
</organism>
<gene>
    <name evidence="2" type="ORF">NKW54_08520</name>
</gene>
<dbReference type="Pfam" id="PF05136">
    <property type="entry name" value="Phage_portal_2"/>
    <property type="match status" value="1"/>
</dbReference>
<dbReference type="Proteomes" id="UP001523543">
    <property type="component" value="Unassembled WGS sequence"/>
</dbReference>
<name>A0ABT1ES53_9PROT</name>
<proteinExistence type="predicted"/>
<accession>A0ABT1ES53</accession>
<dbReference type="EMBL" id="JAMYZR010000009">
    <property type="protein sequence ID" value="MCP1245982.1"/>
    <property type="molecule type" value="Genomic_DNA"/>
</dbReference>
<protein>
    <submittedName>
        <fullName evidence="2">Phage portal protein</fullName>
    </submittedName>
</protein>
<feature type="compositionally biased region" description="Basic residues" evidence="1">
    <location>
        <begin position="1"/>
        <end position="10"/>
    </location>
</feature>
<feature type="region of interest" description="Disordered" evidence="1">
    <location>
        <begin position="524"/>
        <end position="549"/>
    </location>
</feature>
<evidence type="ECO:0000256" key="1">
    <source>
        <dbReference type="SAM" id="MobiDB-lite"/>
    </source>
</evidence>